<evidence type="ECO:0000313" key="3">
    <source>
        <dbReference type="Proteomes" id="UP000585474"/>
    </source>
</evidence>
<dbReference type="Proteomes" id="UP000585474">
    <property type="component" value="Unassembled WGS sequence"/>
</dbReference>
<dbReference type="GO" id="GO:0020037">
    <property type="term" value="F:heme binding"/>
    <property type="evidence" value="ECO:0007669"/>
    <property type="project" value="InterPro"/>
</dbReference>
<dbReference type="OrthoDB" id="1523883at2759"/>
<dbReference type="Pfam" id="PF00067">
    <property type="entry name" value="p450"/>
    <property type="match status" value="1"/>
</dbReference>
<proteinExistence type="inferred from homology"/>
<dbReference type="PANTHER" id="PTHR31009">
    <property type="entry name" value="S-ADENOSYL-L-METHIONINE:CARBOXYL METHYLTRANSFERASE FAMILY PROTEIN"/>
    <property type="match status" value="1"/>
</dbReference>
<dbReference type="InterPro" id="IPR036396">
    <property type="entry name" value="Cyt_P450_sf"/>
</dbReference>
<dbReference type="AlphaFoldDB" id="A0A7J0GHR6"/>
<dbReference type="SUPFAM" id="SSF48264">
    <property type="entry name" value="Cytochrome P450"/>
    <property type="match status" value="1"/>
</dbReference>
<dbReference type="InterPro" id="IPR005299">
    <property type="entry name" value="MeTrfase_7"/>
</dbReference>
<name>A0A7J0GHR6_9ERIC</name>
<dbReference type="InterPro" id="IPR029063">
    <property type="entry name" value="SAM-dependent_MTases_sf"/>
</dbReference>
<sequence>MLRLVPPALDSKARTPLNRGKIYISKTSPHCVLEAYLSQFEKDLFLFLKSRSEEMVPGGRMVLSFMGRRSVDPSAEESCDHWDLLAQALMSMASEGLVEEEKIDSFNVPYYAPCPEELKSVVKTEGSFVVDRLETFEIDGDEGVSSNSISEARKTDLETFSSGRRVAKTIRAVVEPMLESHFGKQIMDDLFYRYSVIVDDYLSGNRTNLQIFALAVTHNQNFDPLEASKKAMNCDWSKPSTSDFWRHALPKMAVQPNAHEFSISLSLCGALTTLAWLIFQAWKILGIGRNPESTAGIPPGNRGLPLIGETLQFMASIKSNRGFYEFVRVRRLRYGNYFKTSLFGETHVFVSSTESAKVILNNDLGRFSKRYIRSIAEIVGDQSLLCASPQQHKLIRNRLSHLFSTTSISIFIKQFDQLIINALRSWDHKGTVVYLTKQ</sequence>
<evidence type="ECO:0000256" key="1">
    <source>
        <dbReference type="ARBA" id="ARBA00007967"/>
    </source>
</evidence>
<dbReference type="InterPro" id="IPR001128">
    <property type="entry name" value="Cyt_P450"/>
</dbReference>
<protein>
    <submittedName>
        <fullName evidence="2">Cytochrome P450, family 722, subfamily A, polypeptide 1</fullName>
    </submittedName>
</protein>
<gene>
    <name evidence="2" type="ORF">Acr_21g0009480</name>
</gene>
<dbReference type="Gene3D" id="1.10.630.10">
    <property type="entry name" value="Cytochrome P450"/>
    <property type="match status" value="1"/>
</dbReference>
<dbReference type="SUPFAM" id="SSF53335">
    <property type="entry name" value="S-adenosyl-L-methionine-dependent methyltransferases"/>
    <property type="match status" value="1"/>
</dbReference>
<organism evidence="2 3">
    <name type="scientific">Actinidia rufa</name>
    <dbReference type="NCBI Taxonomy" id="165716"/>
    <lineage>
        <taxon>Eukaryota</taxon>
        <taxon>Viridiplantae</taxon>
        <taxon>Streptophyta</taxon>
        <taxon>Embryophyta</taxon>
        <taxon>Tracheophyta</taxon>
        <taxon>Spermatophyta</taxon>
        <taxon>Magnoliopsida</taxon>
        <taxon>eudicotyledons</taxon>
        <taxon>Gunneridae</taxon>
        <taxon>Pentapetalae</taxon>
        <taxon>asterids</taxon>
        <taxon>Ericales</taxon>
        <taxon>Actinidiaceae</taxon>
        <taxon>Actinidia</taxon>
    </lineage>
</organism>
<dbReference type="GO" id="GO:0005506">
    <property type="term" value="F:iron ion binding"/>
    <property type="evidence" value="ECO:0007669"/>
    <property type="project" value="InterPro"/>
</dbReference>
<evidence type="ECO:0000313" key="2">
    <source>
        <dbReference type="EMBL" id="GFZ10349.1"/>
    </source>
</evidence>
<dbReference type="GO" id="GO:0004497">
    <property type="term" value="F:monooxygenase activity"/>
    <property type="evidence" value="ECO:0007669"/>
    <property type="project" value="InterPro"/>
</dbReference>
<accession>A0A7J0GHR6</accession>
<dbReference type="Pfam" id="PF03492">
    <property type="entry name" value="Methyltransf_7"/>
    <property type="match status" value="1"/>
</dbReference>
<dbReference type="Gene3D" id="3.40.50.150">
    <property type="entry name" value="Vaccinia Virus protein VP39"/>
    <property type="match status" value="1"/>
</dbReference>
<dbReference type="GO" id="GO:0016705">
    <property type="term" value="F:oxidoreductase activity, acting on paired donors, with incorporation or reduction of molecular oxygen"/>
    <property type="evidence" value="ECO:0007669"/>
    <property type="project" value="InterPro"/>
</dbReference>
<dbReference type="GO" id="GO:0008168">
    <property type="term" value="F:methyltransferase activity"/>
    <property type="evidence" value="ECO:0007669"/>
    <property type="project" value="InterPro"/>
</dbReference>
<keyword evidence="3" id="KW-1185">Reference proteome</keyword>
<comment type="similarity">
    <text evidence="1">Belongs to the methyltransferase superfamily. Type-7 methyltransferase family.</text>
</comment>
<comment type="caution">
    <text evidence="2">The sequence shown here is derived from an EMBL/GenBank/DDBJ whole genome shotgun (WGS) entry which is preliminary data.</text>
</comment>
<dbReference type="EMBL" id="BJWL01000021">
    <property type="protein sequence ID" value="GFZ10349.1"/>
    <property type="molecule type" value="Genomic_DNA"/>
</dbReference>
<reference evidence="2 3" key="1">
    <citation type="submission" date="2019-07" db="EMBL/GenBank/DDBJ databases">
        <title>De Novo Assembly of kiwifruit Actinidia rufa.</title>
        <authorList>
            <person name="Sugita-Konishi S."/>
            <person name="Sato K."/>
            <person name="Mori E."/>
            <person name="Abe Y."/>
            <person name="Kisaki G."/>
            <person name="Hamano K."/>
            <person name="Suezawa K."/>
            <person name="Otani M."/>
            <person name="Fukuda T."/>
            <person name="Manabe T."/>
            <person name="Gomi K."/>
            <person name="Tabuchi M."/>
            <person name="Akimitsu K."/>
            <person name="Kataoka I."/>
        </authorList>
    </citation>
    <scope>NUCLEOTIDE SEQUENCE [LARGE SCALE GENOMIC DNA]</scope>
    <source>
        <strain evidence="3">cv. Fuchu</strain>
    </source>
</reference>